<evidence type="ECO:0000313" key="13">
    <source>
        <dbReference type="Proteomes" id="UP001470809"/>
    </source>
</evidence>
<protein>
    <recommendedName>
        <fullName evidence="6">Glycerol dehydrogenase</fullName>
        <ecNumber evidence="5">1.1.1.6</ecNumber>
    </recommendedName>
</protein>
<feature type="binding site" evidence="8">
    <location>
        <position position="271"/>
    </location>
    <ligand>
        <name>glycerol</name>
        <dbReference type="ChEBI" id="CHEBI:17754"/>
    </ligand>
</feature>
<evidence type="ECO:0000256" key="8">
    <source>
        <dbReference type="PIRSR" id="PIRSR000112-1"/>
    </source>
</evidence>
<feature type="binding site" evidence="8">
    <location>
        <position position="254"/>
    </location>
    <ligand>
        <name>glycerol</name>
        <dbReference type="ChEBI" id="CHEBI:17754"/>
    </ligand>
</feature>
<dbReference type="Gene3D" id="3.40.50.1970">
    <property type="match status" value="1"/>
</dbReference>
<dbReference type="Pfam" id="PF00465">
    <property type="entry name" value="Fe-ADH"/>
    <property type="match status" value="1"/>
</dbReference>
<evidence type="ECO:0000256" key="7">
    <source>
        <dbReference type="ARBA" id="ARBA00049006"/>
    </source>
</evidence>
<evidence type="ECO:0000259" key="11">
    <source>
        <dbReference type="Pfam" id="PF00465"/>
    </source>
</evidence>
<dbReference type="CDD" id="cd08170">
    <property type="entry name" value="GlyDH"/>
    <property type="match status" value="1"/>
</dbReference>
<dbReference type="KEGG" id="yrh:AABB31_00295"/>
<evidence type="ECO:0000256" key="6">
    <source>
        <dbReference type="ARBA" id="ARBA00040132"/>
    </source>
</evidence>
<comment type="cofactor">
    <cofactor evidence="8">
        <name>Zn(2+)</name>
        <dbReference type="ChEBI" id="CHEBI:29105"/>
    </cofactor>
    <text evidence="8">Binds 1 zinc ion per subunit.</text>
</comment>
<dbReference type="EC" id="1.1.1.6" evidence="5"/>
<name>A0AAN0M613_9RHOB</name>
<dbReference type="PIRSF" id="PIRSF000112">
    <property type="entry name" value="Glycerol_dehydrogenase"/>
    <property type="match status" value="1"/>
</dbReference>
<reference evidence="13" key="1">
    <citation type="submission" date="2024-04" db="EMBL/GenBank/DDBJ databases">
        <title>Phylogenomic analyses of a clade within the roseobacter group suggest taxonomic reassignments of species of the genera Aestuariivita, Citreicella, Loktanella, Nautella, Pelagibaca, Ruegeria, Thalassobius, Thiobacimonas and Tropicibacter, and the proposal o.</title>
        <authorList>
            <person name="Jeon C.O."/>
        </authorList>
    </citation>
    <scope>NUCLEOTIDE SEQUENCE [LARGE SCALE GENOMIC DNA]</scope>
    <source>
        <strain evidence="13">SS1-5</strain>
        <plasmid evidence="13">pSS1-5</plasmid>
    </source>
</reference>
<evidence type="ECO:0000313" key="12">
    <source>
        <dbReference type="EMBL" id="WZU65600.2"/>
    </source>
</evidence>
<evidence type="ECO:0000256" key="5">
    <source>
        <dbReference type="ARBA" id="ARBA00039147"/>
    </source>
</evidence>
<dbReference type="PANTHER" id="PTHR43616">
    <property type="entry name" value="GLYCEROL DEHYDROGENASE"/>
    <property type="match status" value="1"/>
</dbReference>
<keyword evidence="3 10" id="KW-0520">NAD</keyword>
<keyword evidence="2 12" id="KW-0560">Oxidoreductase</keyword>
<dbReference type="Gene3D" id="1.20.1090.10">
    <property type="entry name" value="Dehydroquinate synthase-like - alpha domain"/>
    <property type="match status" value="1"/>
</dbReference>
<evidence type="ECO:0000256" key="9">
    <source>
        <dbReference type="PIRSR" id="PIRSR000112-2"/>
    </source>
</evidence>
<feature type="binding site" evidence="10">
    <location>
        <position position="37"/>
    </location>
    <ligand>
        <name>NAD(+)</name>
        <dbReference type="ChEBI" id="CHEBI:57540"/>
    </ligand>
</feature>
<comment type="pathway">
    <text evidence="4">Polyol metabolism; glycerol fermentation; glycerone phosphate from glycerol (oxidative route): step 1/2.</text>
</comment>
<feature type="binding site" evidence="10">
    <location>
        <position position="125"/>
    </location>
    <ligand>
        <name>NAD(+)</name>
        <dbReference type="ChEBI" id="CHEBI:57540"/>
    </ligand>
</feature>
<dbReference type="AlphaFoldDB" id="A0AAN0M613"/>
<reference evidence="12 13" key="2">
    <citation type="submission" date="2024-08" db="EMBL/GenBank/DDBJ databases">
        <title>Phylogenomic analyses of a clade within the roseobacter group suggest taxonomic reassignments of species of the genera Aestuariivita, Citreicella, Loktanella, Nautella, Pelagibaca, Ruegeria, Thalassobius, Thiobacimonas and Tropicibacter, and the proposal o.</title>
        <authorList>
            <person name="Jeon C.O."/>
        </authorList>
    </citation>
    <scope>NUCLEOTIDE SEQUENCE [LARGE SCALE GENOMIC DNA]</scope>
    <source>
        <strain evidence="12 13">SS1-5</strain>
        <plasmid evidence="12 13">pSS1-5</plasmid>
    </source>
</reference>
<organism evidence="12 13">
    <name type="scientific">Yoonia rhodophyticola</name>
    <dbReference type="NCBI Taxonomy" id="3137370"/>
    <lineage>
        <taxon>Bacteria</taxon>
        <taxon>Pseudomonadati</taxon>
        <taxon>Pseudomonadota</taxon>
        <taxon>Alphaproteobacteria</taxon>
        <taxon>Rhodobacterales</taxon>
        <taxon>Paracoccaceae</taxon>
        <taxon>Yoonia</taxon>
    </lineage>
</organism>
<sequence length="355" mass="37921">MDRVLGMPAKYIQGQGALNRIGNAASELGQSALVFADKLVRGLVEQQVSDSFESAKVAHHWTDFGGECCRSEIDRLKSVAKDREVHIISAIGGGKALDAGKAVSSELELPFMSIPSIASTDGPVSSIAVEYDEDHTHIGVMRFNRSPSVVLVDTRVIAEAPARLLVAGMGDGLATWFEARACHAKGKTNFRGGAISNVAMTLARSCHETILEFGVEAFMAVKRKTVNEAVERVVEANVFLSGVGFENTGVAAAHALDAAVSRFSSDHSIQHGERVALGVLFQLRLEKAENDLAELRPFYEKVGLPTTLGGIGLNGMTQESLNALADLILRDGSPIRNLPFDVSKKDVVAALKSLI</sequence>
<dbReference type="Proteomes" id="UP001470809">
    <property type="component" value="Plasmid pSS1-5"/>
</dbReference>
<feature type="binding site" evidence="10">
    <location>
        <position position="131"/>
    </location>
    <ligand>
        <name>NAD(+)</name>
        <dbReference type="ChEBI" id="CHEBI:57540"/>
    </ligand>
</feature>
<dbReference type="InterPro" id="IPR016205">
    <property type="entry name" value="Glycerol_DH"/>
</dbReference>
<feature type="binding site" evidence="9">
    <location>
        <position position="121"/>
    </location>
    <ligand>
        <name>glycerol</name>
        <dbReference type="ChEBI" id="CHEBI:17754"/>
    </ligand>
</feature>
<geneLocation type="plasmid" evidence="12 13">
    <name>pSS1-5</name>
</geneLocation>
<gene>
    <name evidence="12" type="ORF">AABB31_00295</name>
</gene>
<dbReference type="GO" id="GO:0008888">
    <property type="term" value="F:glycerol dehydrogenase (NAD+) activity"/>
    <property type="evidence" value="ECO:0007669"/>
    <property type="project" value="UniProtKB-EC"/>
</dbReference>
<evidence type="ECO:0000256" key="10">
    <source>
        <dbReference type="PIRSR" id="PIRSR000112-3"/>
    </source>
</evidence>
<proteinExistence type="predicted"/>
<dbReference type="GO" id="GO:0046872">
    <property type="term" value="F:metal ion binding"/>
    <property type="evidence" value="ECO:0007669"/>
    <property type="project" value="UniProtKB-KW"/>
</dbReference>
<feature type="binding site" evidence="8">
    <location>
        <position position="171"/>
    </location>
    <ligand>
        <name>glycerol</name>
        <dbReference type="ChEBI" id="CHEBI:17754"/>
    </ligand>
</feature>
<evidence type="ECO:0000256" key="1">
    <source>
        <dbReference type="ARBA" id="ARBA00022723"/>
    </source>
</evidence>
<dbReference type="PANTHER" id="PTHR43616:SF5">
    <property type="entry name" value="GLYCEROL DEHYDROGENASE 1"/>
    <property type="match status" value="1"/>
</dbReference>
<dbReference type="RefSeq" id="WP_373634770.1">
    <property type="nucleotide sequence ID" value="NZ_CP151764.2"/>
</dbReference>
<keyword evidence="1 8" id="KW-0479">Metal-binding</keyword>
<keyword evidence="12" id="KW-0614">Plasmid</keyword>
<dbReference type="NCBIfam" id="NF006941">
    <property type="entry name" value="PRK09423.1"/>
    <property type="match status" value="1"/>
</dbReference>
<evidence type="ECO:0000256" key="4">
    <source>
        <dbReference type="ARBA" id="ARBA00037918"/>
    </source>
</evidence>
<evidence type="ECO:0000256" key="2">
    <source>
        <dbReference type="ARBA" id="ARBA00023002"/>
    </source>
</evidence>
<dbReference type="InterPro" id="IPR001670">
    <property type="entry name" value="ADH_Fe/GldA"/>
</dbReference>
<dbReference type="SUPFAM" id="SSF56796">
    <property type="entry name" value="Dehydroquinate synthase-like"/>
    <property type="match status" value="1"/>
</dbReference>
<keyword evidence="13" id="KW-1185">Reference proteome</keyword>
<feature type="binding site" evidence="10">
    <location>
        <begin position="94"/>
        <end position="98"/>
    </location>
    <ligand>
        <name>NAD(+)</name>
        <dbReference type="ChEBI" id="CHEBI:57540"/>
    </ligand>
</feature>
<evidence type="ECO:0000256" key="3">
    <source>
        <dbReference type="ARBA" id="ARBA00023027"/>
    </source>
</evidence>
<accession>A0AAN0M613</accession>
<dbReference type="EMBL" id="CP151764">
    <property type="protein sequence ID" value="WZU65600.2"/>
    <property type="molecule type" value="Genomic_DNA"/>
</dbReference>
<feature type="domain" description="Alcohol dehydrogenase iron-type/glycerol dehydrogenase GldA" evidence="11">
    <location>
        <begin position="8"/>
        <end position="154"/>
    </location>
</feature>
<comment type="catalytic activity">
    <reaction evidence="7">
        <text>glycerol + NAD(+) = dihydroxyacetone + NADH + H(+)</text>
        <dbReference type="Rhea" id="RHEA:13769"/>
        <dbReference type="ChEBI" id="CHEBI:15378"/>
        <dbReference type="ChEBI" id="CHEBI:16016"/>
        <dbReference type="ChEBI" id="CHEBI:17754"/>
        <dbReference type="ChEBI" id="CHEBI:57540"/>
        <dbReference type="ChEBI" id="CHEBI:57945"/>
        <dbReference type="EC" id="1.1.1.6"/>
    </reaction>
</comment>
<keyword evidence="8" id="KW-0862">Zinc</keyword>